<keyword evidence="2" id="KW-1185">Reference proteome</keyword>
<dbReference type="Pfam" id="PF08472">
    <property type="entry name" value="S6PP_C"/>
    <property type="match status" value="1"/>
</dbReference>
<organism evidence="2 3">
    <name type="scientific">Spinacia oleracea</name>
    <name type="common">Spinach</name>
    <dbReference type="NCBI Taxonomy" id="3562"/>
    <lineage>
        <taxon>Eukaryota</taxon>
        <taxon>Viridiplantae</taxon>
        <taxon>Streptophyta</taxon>
        <taxon>Embryophyta</taxon>
        <taxon>Tracheophyta</taxon>
        <taxon>Spermatophyta</taxon>
        <taxon>Magnoliopsida</taxon>
        <taxon>eudicotyledons</taxon>
        <taxon>Gunneridae</taxon>
        <taxon>Pentapetalae</taxon>
        <taxon>Caryophyllales</taxon>
        <taxon>Chenopodiaceae</taxon>
        <taxon>Chenopodioideae</taxon>
        <taxon>Anserineae</taxon>
        <taxon>Spinacia</taxon>
    </lineage>
</organism>
<dbReference type="PANTHER" id="PTHR46521">
    <property type="entry name" value="SUCROSE-PHOSPHATASE 2-RELATED"/>
    <property type="match status" value="1"/>
</dbReference>
<evidence type="ECO:0000313" key="3">
    <source>
        <dbReference type="RefSeq" id="XP_056696595.1"/>
    </source>
</evidence>
<name>A0ABM3RLW1_SPIOL</name>
<dbReference type="GeneID" id="130470454"/>
<accession>A0ABM3RLW1</accession>
<dbReference type="InterPro" id="IPR051518">
    <property type="entry name" value="Sucrose_Phosphatase"/>
</dbReference>
<dbReference type="SUPFAM" id="SSF54427">
    <property type="entry name" value="NTF2-like"/>
    <property type="match status" value="1"/>
</dbReference>
<proteinExistence type="predicted"/>
<protein>
    <submittedName>
        <fullName evidence="3">Probable sucrose-phosphatase 3</fullName>
    </submittedName>
</protein>
<dbReference type="Gene3D" id="3.10.450.50">
    <property type="match status" value="1"/>
</dbReference>
<sequence>MYFKEAAGEQCHYSPKLDSFLVNYARQKKHPSGGFIHPSGEELSLYDSIDKLKKCSGDRQGTKYRVWIDRLLPTRISNDAWLVRFDKWETSGKTFK</sequence>
<gene>
    <name evidence="3" type="primary">LOC130470454</name>
</gene>
<dbReference type="InterPro" id="IPR032710">
    <property type="entry name" value="NTF2-like_dom_sf"/>
</dbReference>
<feature type="domain" description="Sucrose-phosphatase C-terminal" evidence="1">
    <location>
        <begin position="22"/>
        <end position="94"/>
    </location>
</feature>
<evidence type="ECO:0000313" key="2">
    <source>
        <dbReference type="Proteomes" id="UP000813463"/>
    </source>
</evidence>
<reference evidence="3" key="2">
    <citation type="submission" date="2025-08" db="UniProtKB">
        <authorList>
            <consortium name="RefSeq"/>
        </authorList>
    </citation>
    <scope>IDENTIFICATION</scope>
    <source>
        <tissue evidence="3">Leaf</tissue>
    </source>
</reference>
<dbReference type="Proteomes" id="UP000813463">
    <property type="component" value="Chromosome 3"/>
</dbReference>
<evidence type="ECO:0000259" key="1">
    <source>
        <dbReference type="Pfam" id="PF08472"/>
    </source>
</evidence>
<dbReference type="InterPro" id="IPR013679">
    <property type="entry name" value="SPP_C"/>
</dbReference>
<dbReference type="RefSeq" id="XP_056696595.1">
    <property type="nucleotide sequence ID" value="XM_056840617.1"/>
</dbReference>
<reference evidence="2" key="1">
    <citation type="journal article" date="2021" name="Nat. Commun.">
        <title>Genomic analyses provide insights into spinach domestication and the genetic basis of agronomic traits.</title>
        <authorList>
            <person name="Cai X."/>
            <person name="Sun X."/>
            <person name="Xu C."/>
            <person name="Sun H."/>
            <person name="Wang X."/>
            <person name="Ge C."/>
            <person name="Zhang Z."/>
            <person name="Wang Q."/>
            <person name="Fei Z."/>
            <person name="Jiao C."/>
            <person name="Wang Q."/>
        </authorList>
    </citation>
    <scope>NUCLEOTIDE SEQUENCE [LARGE SCALE GENOMIC DNA]</scope>
    <source>
        <strain evidence="2">cv. Varoflay</strain>
    </source>
</reference>
<dbReference type="PANTHER" id="PTHR46521:SF4">
    <property type="entry name" value="SUCROSE-PHOSPHATASE 2-RELATED"/>
    <property type="match status" value="1"/>
</dbReference>